<dbReference type="Gene3D" id="3.40.1110.10">
    <property type="entry name" value="Calcium-transporting ATPase, cytoplasmic domain N"/>
    <property type="match status" value="1"/>
</dbReference>
<dbReference type="SUPFAM" id="SSF81665">
    <property type="entry name" value="Calcium ATPase, transmembrane domain M"/>
    <property type="match status" value="1"/>
</dbReference>
<feature type="transmembrane region" description="Helical" evidence="16">
    <location>
        <begin position="1547"/>
        <end position="1565"/>
    </location>
</feature>
<comment type="catalytic activity">
    <reaction evidence="14">
        <text>a 1,2-diacyl-sn-glycero-3-phosphoethanolamine(out) + ATP + H2O = a 1,2-diacyl-sn-glycero-3-phosphoethanolamine(in) + ADP + phosphate + H(+)</text>
        <dbReference type="Rhea" id="RHEA:66132"/>
        <dbReference type="ChEBI" id="CHEBI:15377"/>
        <dbReference type="ChEBI" id="CHEBI:15378"/>
        <dbReference type="ChEBI" id="CHEBI:30616"/>
        <dbReference type="ChEBI" id="CHEBI:43474"/>
        <dbReference type="ChEBI" id="CHEBI:64612"/>
        <dbReference type="ChEBI" id="CHEBI:456216"/>
    </reaction>
    <physiologicalReaction direction="left-to-right" evidence="14">
        <dbReference type="Rhea" id="RHEA:66133"/>
    </physiologicalReaction>
</comment>
<dbReference type="SUPFAM" id="SSF56784">
    <property type="entry name" value="HAD-like"/>
    <property type="match status" value="1"/>
</dbReference>
<dbReference type="Pfam" id="PF13246">
    <property type="entry name" value="Cation_ATPase"/>
    <property type="match status" value="1"/>
</dbReference>
<feature type="transmembrane region" description="Helical" evidence="16">
    <location>
        <begin position="1439"/>
        <end position="1461"/>
    </location>
</feature>
<dbReference type="InterPro" id="IPR036412">
    <property type="entry name" value="HAD-like_sf"/>
</dbReference>
<feature type="compositionally biased region" description="Polar residues" evidence="15">
    <location>
        <begin position="1631"/>
        <end position="1647"/>
    </location>
</feature>
<evidence type="ECO:0000256" key="2">
    <source>
        <dbReference type="ARBA" id="ARBA00008109"/>
    </source>
</evidence>
<feature type="domain" description="P-type ATPase C-terminal" evidence="18">
    <location>
        <begin position="1325"/>
        <end position="1575"/>
    </location>
</feature>
<keyword evidence="10" id="KW-1278">Translocase</keyword>
<dbReference type="Proteomes" id="UP001497600">
    <property type="component" value="Chromosome G"/>
</dbReference>
<feature type="transmembrane region" description="Helical" evidence="16">
    <location>
        <begin position="766"/>
        <end position="788"/>
    </location>
</feature>
<feature type="compositionally biased region" description="Acidic residues" evidence="15">
    <location>
        <begin position="307"/>
        <end position="318"/>
    </location>
</feature>
<evidence type="ECO:0000256" key="1">
    <source>
        <dbReference type="ARBA" id="ARBA00004127"/>
    </source>
</evidence>
<feature type="domain" description="P-type ATPase N-terminal" evidence="17">
    <location>
        <begin position="348"/>
        <end position="403"/>
    </location>
</feature>
<accession>A0ABP0EKN5</accession>
<comment type="subcellular location">
    <subcellularLocation>
        <location evidence="1">Endomembrane system</location>
        <topology evidence="1">Multi-pass membrane protein</topology>
    </subcellularLocation>
</comment>
<keyword evidence="11 16" id="KW-1133">Transmembrane helix</keyword>
<feature type="compositionally biased region" description="Basic and acidic residues" evidence="15">
    <location>
        <begin position="211"/>
        <end position="223"/>
    </location>
</feature>
<dbReference type="EC" id="7.6.2.1" evidence="3"/>
<dbReference type="InterPro" id="IPR023299">
    <property type="entry name" value="ATPase_P-typ_cyto_dom_N"/>
</dbReference>
<evidence type="ECO:0000256" key="6">
    <source>
        <dbReference type="ARBA" id="ARBA00022723"/>
    </source>
</evidence>
<keyword evidence="8" id="KW-0067">ATP-binding</keyword>
<feature type="compositionally biased region" description="Low complexity" evidence="15">
    <location>
        <begin position="143"/>
        <end position="156"/>
    </location>
</feature>
<keyword evidence="12 16" id="KW-0472">Membrane</keyword>
<feature type="compositionally biased region" description="Polar residues" evidence="15">
    <location>
        <begin position="165"/>
        <end position="178"/>
    </location>
</feature>
<feature type="transmembrane region" description="Helical" evidence="16">
    <location>
        <begin position="718"/>
        <end position="742"/>
    </location>
</feature>
<dbReference type="SFLD" id="SFLDG00002">
    <property type="entry name" value="C1.7:_P-type_atpase_like"/>
    <property type="match status" value="1"/>
</dbReference>
<dbReference type="InterPro" id="IPR018303">
    <property type="entry name" value="ATPase_P-typ_P_site"/>
</dbReference>
<evidence type="ECO:0000256" key="16">
    <source>
        <dbReference type="SAM" id="Phobius"/>
    </source>
</evidence>
<dbReference type="Pfam" id="PF16209">
    <property type="entry name" value="PhoLip_ATPase_N"/>
    <property type="match status" value="1"/>
</dbReference>
<evidence type="ECO:0000313" key="19">
    <source>
        <dbReference type="EMBL" id="CAK7916727.1"/>
    </source>
</evidence>
<gene>
    <name evidence="19" type="primary">DNF1</name>
    <name evidence="19" type="ORF">CAAN4_G05160</name>
</gene>
<keyword evidence="4" id="KW-0813">Transport</keyword>
<feature type="transmembrane region" description="Helical" evidence="16">
    <location>
        <begin position="1360"/>
        <end position="1376"/>
    </location>
</feature>
<keyword evidence="5 16" id="KW-0812">Transmembrane</keyword>
<feature type="region of interest" description="Disordered" evidence="15">
    <location>
        <begin position="1"/>
        <end position="325"/>
    </location>
</feature>
<feature type="compositionally biased region" description="Basic and acidic residues" evidence="15">
    <location>
        <begin position="495"/>
        <end position="523"/>
    </location>
</feature>
<dbReference type="InterPro" id="IPR032631">
    <property type="entry name" value="P-type_ATPase_N"/>
</dbReference>
<feature type="compositionally biased region" description="Basic and acidic residues" evidence="15">
    <location>
        <begin position="1"/>
        <end position="15"/>
    </location>
</feature>
<evidence type="ECO:0000256" key="8">
    <source>
        <dbReference type="ARBA" id="ARBA00022840"/>
    </source>
</evidence>
<dbReference type="Pfam" id="PF16212">
    <property type="entry name" value="PhoLip_ATPase_C"/>
    <property type="match status" value="1"/>
</dbReference>
<dbReference type="InterPro" id="IPR032630">
    <property type="entry name" value="P_typ_ATPase_c"/>
</dbReference>
<feature type="transmembrane region" description="Helical" evidence="16">
    <location>
        <begin position="1388"/>
        <end position="1409"/>
    </location>
</feature>
<comment type="catalytic activity">
    <reaction evidence="13">
        <text>ATP + H2O + phospholipidSide 1 = ADP + phosphate + phospholipidSide 2.</text>
        <dbReference type="EC" id="7.6.2.1"/>
    </reaction>
</comment>
<feature type="transmembrane region" description="Helical" evidence="16">
    <location>
        <begin position="1477"/>
        <end position="1497"/>
    </location>
</feature>
<evidence type="ECO:0000256" key="9">
    <source>
        <dbReference type="ARBA" id="ARBA00022842"/>
    </source>
</evidence>
<dbReference type="PANTHER" id="PTHR24092">
    <property type="entry name" value="PROBABLE PHOSPHOLIPID-TRANSPORTING ATPASE"/>
    <property type="match status" value="1"/>
</dbReference>
<dbReference type="InterPro" id="IPR023298">
    <property type="entry name" value="ATPase_P-typ_TM_dom_sf"/>
</dbReference>
<feature type="region of interest" description="Disordered" evidence="15">
    <location>
        <begin position="1758"/>
        <end position="1807"/>
    </location>
</feature>
<dbReference type="InterPro" id="IPR006539">
    <property type="entry name" value="P-type_ATPase_IV"/>
</dbReference>
<evidence type="ECO:0000256" key="4">
    <source>
        <dbReference type="ARBA" id="ARBA00022448"/>
    </source>
</evidence>
<dbReference type="SUPFAM" id="SSF81660">
    <property type="entry name" value="Metal cation-transporting ATPase, ATP-binding domain N"/>
    <property type="match status" value="1"/>
</dbReference>
<feature type="compositionally biased region" description="Basic and acidic residues" evidence="15">
    <location>
        <begin position="1765"/>
        <end position="1784"/>
    </location>
</feature>
<proteinExistence type="inferred from homology"/>
<evidence type="ECO:0000256" key="3">
    <source>
        <dbReference type="ARBA" id="ARBA00012189"/>
    </source>
</evidence>
<protein>
    <recommendedName>
        <fullName evidence="3">P-type phospholipid transporter</fullName>
        <ecNumber evidence="3">7.6.2.1</ecNumber>
    </recommendedName>
</protein>
<organism evidence="19 20">
    <name type="scientific">[Candida] anglica</name>
    <dbReference type="NCBI Taxonomy" id="148631"/>
    <lineage>
        <taxon>Eukaryota</taxon>
        <taxon>Fungi</taxon>
        <taxon>Dikarya</taxon>
        <taxon>Ascomycota</taxon>
        <taxon>Saccharomycotina</taxon>
        <taxon>Pichiomycetes</taxon>
        <taxon>Debaryomycetaceae</taxon>
        <taxon>Kurtzmaniella</taxon>
    </lineage>
</organism>
<name>A0ABP0EKN5_9ASCO</name>
<feature type="transmembrane region" description="Helical" evidence="16">
    <location>
        <begin position="1504"/>
        <end position="1527"/>
    </location>
</feature>
<dbReference type="InterPro" id="IPR023214">
    <property type="entry name" value="HAD_sf"/>
</dbReference>
<evidence type="ECO:0000256" key="5">
    <source>
        <dbReference type="ARBA" id="ARBA00022692"/>
    </source>
</evidence>
<evidence type="ECO:0000256" key="15">
    <source>
        <dbReference type="SAM" id="MobiDB-lite"/>
    </source>
</evidence>
<evidence type="ECO:0000256" key="13">
    <source>
        <dbReference type="ARBA" id="ARBA00034036"/>
    </source>
</evidence>
<dbReference type="InterPro" id="IPR001757">
    <property type="entry name" value="P_typ_ATPase"/>
</dbReference>
<dbReference type="SFLD" id="SFLDF00027">
    <property type="entry name" value="p-type_atpase"/>
    <property type="match status" value="1"/>
</dbReference>
<dbReference type="NCBIfam" id="TIGR01652">
    <property type="entry name" value="ATPase-Plipid"/>
    <property type="match status" value="1"/>
</dbReference>
<dbReference type="SUPFAM" id="SSF81653">
    <property type="entry name" value="Calcium ATPase, transduction domain A"/>
    <property type="match status" value="1"/>
</dbReference>
<evidence type="ECO:0000259" key="18">
    <source>
        <dbReference type="Pfam" id="PF16212"/>
    </source>
</evidence>
<dbReference type="CDD" id="cd02073">
    <property type="entry name" value="P-type_ATPase_APLT_Dnf-like"/>
    <property type="match status" value="1"/>
</dbReference>
<comment type="similarity">
    <text evidence="2">Belongs to the cation transport ATPase (P-type) (TC 3.A.3) family. Type IV subfamily.</text>
</comment>
<evidence type="ECO:0000256" key="11">
    <source>
        <dbReference type="ARBA" id="ARBA00022989"/>
    </source>
</evidence>
<dbReference type="InterPro" id="IPR044492">
    <property type="entry name" value="P_typ_ATPase_HD_dom"/>
</dbReference>
<keyword evidence="7" id="KW-0547">Nucleotide-binding</keyword>
<keyword evidence="6" id="KW-0479">Metal-binding</keyword>
<dbReference type="EMBL" id="OZ004259">
    <property type="protein sequence ID" value="CAK7916727.1"/>
    <property type="molecule type" value="Genomic_DNA"/>
</dbReference>
<dbReference type="InterPro" id="IPR008250">
    <property type="entry name" value="ATPase_P-typ_transduc_dom_A_sf"/>
</dbReference>
<feature type="region of interest" description="Disordered" evidence="15">
    <location>
        <begin position="1613"/>
        <end position="1708"/>
    </location>
</feature>
<keyword evidence="9" id="KW-0460">Magnesium</keyword>
<evidence type="ECO:0000313" key="20">
    <source>
        <dbReference type="Proteomes" id="UP001497600"/>
    </source>
</evidence>
<dbReference type="Gene3D" id="2.70.150.10">
    <property type="entry name" value="Calcium-transporting ATPase, cytoplasmic transduction domain A"/>
    <property type="match status" value="1"/>
</dbReference>
<feature type="compositionally biased region" description="Polar residues" evidence="15">
    <location>
        <begin position="94"/>
        <end position="108"/>
    </location>
</feature>
<feature type="compositionally biased region" description="Basic residues" evidence="15">
    <location>
        <begin position="243"/>
        <end position="257"/>
    </location>
</feature>
<dbReference type="PANTHER" id="PTHR24092:SF180">
    <property type="entry name" value="PHOSPHOLIPID-TRANSPORTING ATPASE DNF1-RELATED"/>
    <property type="match status" value="1"/>
</dbReference>
<sequence length="1807" mass="204517">MDHSRSPFSDNHRASGDGIASPADSDEMPDFTTPEQDVPPQHSSQHTRSEHHNQRAFAGVARARQSVDAGFMSGGSPGSPSHEHSFSNSEFSDTESFASALPTPNLNVDNKKFDFIRSKQPSLRFKLPPQSSVPTSPVPTPPTSSSTSSVSLLRSSVSKHDKRTSAMTSPFMDSNTIVEDNEPAPRSQPPTSPFADQSDRDDNFYEVVQYEPHDVQIQDNKIDEDIESQFSEDSGDEQDQQKMKRHRWGTTRNKKGRPKPEAVNRSKTLKKLLNPTGSSSSRSKSKKGSTSTRRHETNNDITAENNETSDSENEEPLEANDKRHDKRSIVFNRVLPEEFLDPETGKPNTDYPRNKIRTTKYTPLSFLPKNIFNQFSNNVANIYFLVMIILGAFDIFGVPSPVMAAVPLIVIVIITAFKDAIEDSRRTGTDMEVNNQFTHILDNVEKPSEATHGTYVYENRNVNDETVSLWRKFKKWNTKQLFRFIGASKRNLTKEGRAKKLQAKRKETMENLEESRKSFDSTHQRYSTENPFDNETVRKSLQRSRKSTASRRPLEKKLKFAKKYWKDVRVGDVLRIYNNDEIPADVIILATSDDDNCCYVETKNLDGETNLKVRQALKYGHGITKADDMISHDFEIKSEGPHANLYSYQASLNYNDRETNEELQEPVTINNILLRGCSLRNTKWVIGVVAYTGDDTKIMLNSGITPTKQSRISRELNVYIYYNFALLFVICFVSGVINGMWYRQTGTSRDFYEFGTIAGSPWKNGLVGFFVALILYQSLVPISLYITIEIIKTAQAFFIFSDVGMYYERLDYPCTPKSWSISDDLGQIEYIFSDKTGTLTQNVMEFKKCTINGISYGKAYTEALAGLRKRQGIDVEAEGAQQREMIAKDRVAMIEKLRSISDSAQLYEDELSFISSEFVDHLIDGGIQKDCNEHFMLALALCHSVVTEEDPKNPQKVALKAQSPDEEALVGTARAIGFGFNGSTKRGLLVNIQGETKEYQVLNTLEFNSTRKRMSAIIKIPASQPEDEPTALLICKGADSIIYERLSKKHNNPELLESTAKHLEEYAVEGLRTLCIAQRELTWSQYTEWNNKHVEAASSLDKREERMEEVADSIERELILLGGTAIEDRLQDGVPDAIALLGEAGIKLWVLTGDKVETAINIGFSCNLLGNDMELLILKTTLEQSERDKYGVSDKMTDAEIVDMLISKYLSLYFHMDGSFEELEEAKEDHSPPNPGFGVVIDGDALKVALLDPETRRKFLLLCKQCKAVLCCRVSPAQKAAVVKLVKDTLDVMTLAIGDGSNDVAMIQAADVGVGIAGEEGRQAVMSSDYAIGQFRFLAKLLLAHGRWSYKRFSEMIPSFFYKNVIFNIALFWYGVYNNFDGSYLFEFTFLMFYSLAFSSLPVIFLGVMDQDVSGSVSLLVPQLYRTGIIRSEWTQSKFWIYMVDGIYQSAISFFFPYLLYHKGFCGMNGLPIDHRFWMGVMVTAIACISCNFYILFHQYRWDWLSTFIVLLSIFLIYFWTLVWSSVVTSALEFYDAGVQIMQSANFWAITSIGVLICLAPRFCYDICQKIFWPKDIDIIRECVNRGDFDAYPIDYDPTDPNRVKISKYSADAVDSMRKPQQHASFKKDMTPSTDSDLERQSSQYGLSSAVVEPKPQRVTHPLGGGGSPDVNGIPKDVPSESIVHRKPANNESQSSTSPKKRKSIFDRLKRESNVRSFYDNGSLIDTYNFSNGTQDDLSKVQTEEIPMEDFKFEENQRNMSRISGENDRRRSHDTRYAERRMRTSLDLPELSTTNSLVSRVSGEYTR</sequence>
<keyword evidence="20" id="KW-1185">Reference proteome</keyword>
<evidence type="ECO:0000256" key="10">
    <source>
        <dbReference type="ARBA" id="ARBA00022967"/>
    </source>
</evidence>
<evidence type="ECO:0000259" key="17">
    <source>
        <dbReference type="Pfam" id="PF16209"/>
    </source>
</evidence>
<evidence type="ECO:0000256" key="12">
    <source>
        <dbReference type="ARBA" id="ARBA00023136"/>
    </source>
</evidence>
<dbReference type="NCBIfam" id="TIGR01494">
    <property type="entry name" value="ATPase_P-type"/>
    <property type="match status" value="1"/>
</dbReference>
<feature type="compositionally biased region" description="Polar residues" evidence="15">
    <location>
        <begin position="524"/>
        <end position="533"/>
    </location>
</feature>
<evidence type="ECO:0000256" key="14">
    <source>
        <dbReference type="ARBA" id="ARBA00049128"/>
    </source>
</evidence>
<reference evidence="19 20" key="1">
    <citation type="submission" date="2024-01" db="EMBL/GenBank/DDBJ databases">
        <authorList>
            <consortium name="Genoscope - CEA"/>
            <person name="William W."/>
        </authorList>
    </citation>
    <scope>NUCLEOTIDE SEQUENCE [LARGE SCALE GENOMIC DNA]</scope>
    <source>
        <strain evidence="19 20">29B2s-10</strain>
    </source>
</reference>
<dbReference type="SFLD" id="SFLDS00003">
    <property type="entry name" value="Haloacid_Dehalogenase"/>
    <property type="match status" value="1"/>
</dbReference>
<feature type="region of interest" description="Disordered" evidence="15">
    <location>
        <begin position="495"/>
        <end position="552"/>
    </location>
</feature>
<dbReference type="PRINTS" id="PR00119">
    <property type="entry name" value="CATATPASE"/>
</dbReference>
<dbReference type="PROSITE" id="PS00154">
    <property type="entry name" value="ATPASE_E1_E2"/>
    <property type="match status" value="1"/>
</dbReference>
<feature type="compositionally biased region" description="Basic residues" evidence="15">
    <location>
        <begin position="540"/>
        <end position="549"/>
    </location>
</feature>
<evidence type="ECO:0000256" key="7">
    <source>
        <dbReference type="ARBA" id="ARBA00022741"/>
    </source>
</evidence>
<dbReference type="Gene3D" id="3.40.50.1000">
    <property type="entry name" value="HAD superfamily/HAD-like"/>
    <property type="match status" value="1"/>
</dbReference>
<feature type="transmembrane region" description="Helical" evidence="16">
    <location>
        <begin position="402"/>
        <end position="421"/>
    </location>
</feature>